<protein>
    <submittedName>
        <fullName evidence="1">Uncharacterized protein</fullName>
    </submittedName>
</protein>
<proteinExistence type="predicted"/>
<dbReference type="EMBL" id="JANFWR010000010">
    <property type="protein sequence ID" value="MCW0399350.1"/>
    <property type="molecule type" value="Genomic_DNA"/>
</dbReference>
<dbReference type="Proteomes" id="UP001320843">
    <property type="component" value="Unassembled WGS sequence"/>
</dbReference>
<comment type="caution">
    <text evidence="1">The sequence shown here is derived from an EMBL/GenBank/DDBJ whole genome shotgun (WGS) entry which is preliminary data.</text>
</comment>
<sequence length="139" mass="15606">MLPGAVQLLAEPFDRPNLPGDRRRRCTRFPLGKRECGRCVNQLRLQGTLTSCGFSELCRSRCHVDTQSLSTFIGLQNRCKQLLQLLLLGLPPTPHGIDRLIMRQLELPDGLQMVAELAPCLCERDLPSLLPLRRCCSAL</sequence>
<evidence type="ECO:0000313" key="1">
    <source>
        <dbReference type="EMBL" id="MCW0399350.1"/>
    </source>
</evidence>
<keyword evidence="2" id="KW-1185">Reference proteome</keyword>
<name>A0ABT3DV14_9XANT</name>
<reference evidence="1 2" key="1">
    <citation type="submission" date="2022-06" db="EMBL/GenBank/DDBJ databases">
        <title>Dynamics of rice microbiomes reveals core vertical transmitted seed endophytes.</title>
        <authorList>
            <person name="Liao K."/>
            <person name="Zhang X."/>
        </authorList>
    </citation>
    <scope>NUCLEOTIDE SEQUENCE [LARGE SCALE GENOMIC DNA]</scope>
    <source>
        <strain evidence="1 2">YT10-10-1</strain>
    </source>
</reference>
<accession>A0ABT3DV14</accession>
<gene>
    <name evidence="1" type="ORF">NB700_001906</name>
</gene>
<organism evidence="1 2">
    <name type="scientific">Xanthomonas sacchari</name>
    <dbReference type="NCBI Taxonomy" id="56458"/>
    <lineage>
        <taxon>Bacteria</taxon>
        <taxon>Pseudomonadati</taxon>
        <taxon>Pseudomonadota</taxon>
        <taxon>Gammaproteobacteria</taxon>
        <taxon>Lysobacterales</taxon>
        <taxon>Lysobacteraceae</taxon>
        <taxon>Xanthomonas</taxon>
    </lineage>
</organism>
<evidence type="ECO:0000313" key="2">
    <source>
        <dbReference type="Proteomes" id="UP001320843"/>
    </source>
</evidence>